<evidence type="ECO:0000313" key="3">
    <source>
        <dbReference type="Proteomes" id="UP000229385"/>
    </source>
</evidence>
<dbReference type="InterPro" id="IPR003848">
    <property type="entry name" value="DUF218"/>
</dbReference>
<sequence>MSNHRETVAVFSQPLDEEGRGFPVRRIMHAIDESLRRRLPLTMAGDALDGYMLEFYMIRAFQAGIPRHMWNPCYDERANTRSDAEAVARSLGNRDMFLWPERIYLVTDWWHMDRAATMLEGELKRFEDFYYGHSPIEVVRLPIMNAPHPGDQVIANERQGLRDYLDGVYGRRKVNDPLIHHADI</sequence>
<organism evidence="2 3">
    <name type="scientific">Candidatus Uhrbacteria bacterium CG_4_9_14_3_um_filter_50_9</name>
    <dbReference type="NCBI Taxonomy" id="1975035"/>
    <lineage>
        <taxon>Bacteria</taxon>
        <taxon>Candidatus Uhriibacteriota</taxon>
    </lineage>
</organism>
<protein>
    <recommendedName>
        <fullName evidence="1">DUF218 domain-containing protein</fullName>
    </recommendedName>
</protein>
<evidence type="ECO:0000259" key="1">
    <source>
        <dbReference type="Pfam" id="PF02698"/>
    </source>
</evidence>
<evidence type="ECO:0000313" key="2">
    <source>
        <dbReference type="EMBL" id="PJA46089.1"/>
    </source>
</evidence>
<proteinExistence type="predicted"/>
<dbReference type="AlphaFoldDB" id="A0A2M7XDZ1"/>
<gene>
    <name evidence="2" type="ORF">CO174_00900</name>
</gene>
<comment type="caution">
    <text evidence="2">The sequence shown here is derived from an EMBL/GenBank/DDBJ whole genome shotgun (WGS) entry which is preliminary data.</text>
</comment>
<dbReference type="EMBL" id="PFWU01000011">
    <property type="protein sequence ID" value="PJA46089.1"/>
    <property type="molecule type" value="Genomic_DNA"/>
</dbReference>
<accession>A0A2M7XDZ1</accession>
<name>A0A2M7XDZ1_9BACT</name>
<dbReference type="Pfam" id="PF02698">
    <property type="entry name" value="DUF218"/>
    <property type="match status" value="1"/>
</dbReference>
<feature type="domain" description="DUF218" evidence="1">
    <location>
        <begin position="25"/>
        <end position="122"/>
    </location>
</feature>
<dbReference type="Proteomes" id="UP000229385">
    <property type="component" value="Unassembled WGS sequence"/>
</dbReference>
<reference evidence="3" key="1">
    <citation type="submission" date="2017-09" db="EMBL/GenBank/DDBJ databases">
        <title>Depth-based differentiation of microbial function through sediment-hosted aquifers and enrichment of novel symbionts in the deep terrestrial subsurface.</title>
        <authorList>
            <person name="Probst A.J."/>
            <person name="Ladd B."/>
            <person name="Jarett J.K."/>
            <person name="Geller-Mcgrath D.E."/>
            <person name="Sieber C.M.K."/>
            <person name="Emerson J.B."/>
            <person name="Anantharaman K."/>
            <person name="Thomas B.C."/>
            <person name="Malmstrom R."/>
            <person name="Stieglmeier M."/>
            <person name="Klingl A."/>
            <person name="Woyke T."/>
            <person name="Ryan C.M."/>
            <person name="Banfield J.F."/>
        </authorList>
    </citation>
    <scope>NUCLEOTIDE SEQUENCE [LARGE SCALE GENOMIC DNA]</scope>
</reference>